<keyword evidence="2" id="KW-1185">Reference proteome</keyword>
<evidence type="ECO:0000313" key="1">
    <source>
        <dbReference type="EMBL" id="MFD2918665.1"/>
    </source>
</evidence>
<dbReference type="RefSeq" id="WP_386095084.1">
    <property type="nucleotide sequence ID" value="NZ_JBHUOZ010000001.1"/>
</dbReference>
<dbReference type="Proteomes" id="UP001597511">
    <property type="component" value="Unassembled WGS sequence"/>
</dbReference>
<organism evidence="1 2">
    <name type="scientific">Terrimonas rubra</name>
    <dbReference type="NCBI Taxonomy" id="1035890"/>
    <lineage>
        <taxon>Bacteria</taxon>
        <taxon>Pseudomonadati</taxon>
        <taxon>Bacteroidota</taxon>
        <taxon>Chitinophagia</taxon>
        <taxon>Chitinophagales</taxon>
        <taxon>Chitinophagaceae</taxon>
        <taxon>Terrimonas</taxon>
    </lineage>
</organism>
<sequence>MNKLLLTVSMMIIVTNLAAQKKLYISGGANISSFKKEGAGIHNYVREFNPGFQLGINYQQYQKTKPGFFSGAAQLVMLPVKYDRFYEDAGRQKNSRPIYLQLSPNIGLRSNLFKNMGLYGAIGAYMNVLVNFQKSFNYVNAGLSGSAGIDLSPKWQIAGDYLFGFTDLLSGKQGPAHELFVRSVQLSLRYKVFEQRNKKAF</sequence>
<comment type="caution">
    <text evidence="1">The sequence shown here is derived from an EMBL/GenBank/DDBJ whole genome shotgun (WGS) entry which is preliminary data.</text>
</comment>
<accession>A0ABW6A1S5</accession>
<reference evidence="2" key="1">
    <citation type="journal article" date="2019" name="Int. J. Syst. Evol. Microbiol.">
        <title>The Global Catalogue of Microorganisms (GCM) 10K type strain sequencing project: providing services to taxonomists for standard genome sequencing and annotation.</title>
        <authorList>
            <consortium name="The Broad Institute Genomics Platform"/>
            <consortium name="The Broad Institute Genome Sequencing Center for Infectious Disease"/>
            <person name="Wu L."/>
            <person name="Ma J."/>
        </authorList>
    </citation>
    <scope>NUCLEOTIDE SEQUENCE [LARGE SCALE GENOMIC DNA]</scope>
    <source>
        <strain evidence="2">KCTC 23299</strain>
    </source>
</reference>
<proteinExistence type="predicted"/>
<evidence type="ECO:0000313" key="2">
    <source>
        <dbReference type="Proteomes" id="UP001597511"/>
    </source>
</evidence>
<dbReference type="EMBL" id="JBHUOZ010000001">
    <property type="protein sequence ID" value="MFD2918665.1"/>
    <property type="molecule type" value="Genomic_DNA"/>
</dbReference>
<protein>
    <submittedName>
        <fullName evidence="1">Outer membrane beta-barrel protein</fullName>
    </submittedName>
</protein>
<gene>
    <name evidence="1" type="ORF">ACFS6H_03015</name>
</gene>
<name>A0ABW6A1S5_9BACT</name>